<sequence length="410" mass="41862">MALAAVAFAGGWHYGLLEIPTSRSTSAVPVASSAPGVTSDAPAAKPVAEAPTPAQPNAPGAQITTNEASATPSFDVVRVEPDGAAVVAGRAAPNSTVSLQSGSERLAEAKTDATGAFALDLTLPVGQHRLALSGTAGPADPERAETAIVNVPQKGREGELLVMVERPGEASEIVVKPEAQGPAAKPQAPSAAAASSRTPPADAPQTAASDTAPTAGETKAPPAPLSVEAVEAEDGKLFIAGAARERAKVHVYLDDTFVAEAMGGAGDRFIASANAPVSVGDHMVRADELDAAGQVVARVEVPFNRPDTAPLAAIAPADAQPATAPAEGSAQEAEAPATTADAQAQIMQPALERVDARVIIRKGDTLWRISRNTYGRGSRFTVIYLANGDQIRNPNRIYPGQVFRVPEKDG</sequence>
<dbReference type="PANTHER" id="PTHR34700:SF4">
    <property type="entry name" value="PHAGE-LIKE ELEMENT PBSX PROTEIN XKDP"/>
    <property type="match status" value="1"/>
</dbReference>
<feature type="region of interest" description="Disordered" evidence="1">
    <location>
        <begin position="177"/>
        <end position="224"/>
    </location>
</feature>
<dbReference type="Proteomes" id="UP000078529">
    <property type="component" value="Unassembled WGS sequence"/>
</dbReference>
<dbReference type="InterPro" id="IPR052196">
    <property type="entry name" value="Bact_Kbp"/>
</dbReference>
<reference evidence="3 4" key="1">
    <citation type="journal article" date="2016" name="Front. Microbiol.">
        <title>Genomic Resource of Rice Seed Associated Bacteria.</title>
        <authorList>
            <person name="Midha S."/>
            <person name="Bansal K."/>
            <person name="Sharma S."/>
            <person name="Kumar N."/>
            <person name="Patil P.P."/>
            <person name="Chaudhry V."/>
            <person name="Patil P.B."/>
        </authorList>
    </citation>
    <scope>NUCLEOTIDE SEQUENCE [LARGE SCALE GENOMIC DNA]</scope>
    <source>
        <strain evidence="3 4">NS365</strain>
    </source>
</reference>
<feature type="region of interest" description="Disordered" evidence="1">
    <location>
        <begin position="318"/>
        <end position="337"/>
    </location>
</feature>
<dbReference type="Gene3D" id="3.10.350.10">
    <property type="entry name" value="LysM domain"/>
    <property type="match status" value="1"/>
</dbReference>
<feature type="compositionally biased region" description="Low complexity" evidence="1">
    <location>
        <begin position="177"/>
        <end position="204"/>
    </location>
</feature>
<accession>A0A175RTS6</accession>
<feature type="domain" description="LysM" evidence="2">
    <location>
        <begin position="356"/>
        <end position="405"/>
    </location>
</feature>
<dbReference type="PATRIC" id="fig|401562.4.peg.1421"/>
<evidence type="ECO:0000313" key="3">
    <source>
        <dbReference type="EMBL" id="KTR06222.1"/>
    </source>
</evidence>
<evidence type="ECO:0000313" key="4">
    <source>
        <dbReference type="Proteomes" id="UP000078529"/>
    </source>
</evidence>
<dbReference type="PANTHER" id="PTHR34700">
    <property type="entry name" value="POTASSIUM BINDING PROTEIN KBP"/>
    <property type="match status" value="1"/>
</dbReference>
<protein>
    <recommendedName>
        <fullName evidence="2">LysM domain-containing protein</fullName>
    </recommendedName>
</protein>
<evidence type="ECO:0000256" key="1">
    <source>
        <dbReference type="SAM" id="MobiDB-lite"/>
    </source>
</evidence>
<dbReference type="SMART" id="SM00257">
    <property type="entry name" value="LysM"/>
    <property type="match status" value="1"/>
</dbReference>
<dbReference type="InterPro" id="IPR018392">
    <property type="entry name" value="LysM"/>
</dbReference>
<dbReference type="AlphaFoldDB" id="A0A175RTS6"/>
<keyword evidence="4" id="KW-1185">Reference proteome</keyword>
<organism evidence="3 4">
    <name type="scientific">Aureimonas ureilytica</name>
    <dbReference type="NCBI Taxonomy" id="401562"/>
    <lineage>
        <taxon>Bacteria</taxon>
        <taxon>Pseudomonadati</taxon>
        <taxon>Pseudomonadota</taxon>
        <taxon>Alphaproteobacteria</taxon>
        <taxon>Hyphomicrobiales</taxon>
        <taxon>Aurantimonadaceae</taxon>
        <taxon>Aureimonas</taxon>
    </lineage>
</organism>
<dbReference type="InterPro" id="IPR036779">
    <property type="entry name" value="LysM_dom_sf"/>
</dbReference>
<feature type="region of interest" description="Disordered" evidence="1">
    <location>
        <begin position="27"/>
        <end position="65"/>
    </location>
</feature>
<comment type="caution">
    <text evidence="3">The sequence shown here is derived from an EMBL/GenBank/DDBJ whole genome shotgun (WGS) entry which is preliminary data.</text>
</comment>
<dbReference type="Pfam" id="PF01476">
    <property type="entry name" value="LysM"/>
    <property type="match status" value="1"/>
</dbReference>
<feature type="compositionally biased region" description="Low complexity" evidence="1">
    <location>
        <begin position="27"/>
        <end position="39"/>
    </location>
</feature>
<proteinExistence type="predicted"/>
<dbReference type="EMBL" id="LDQA01000020">
    <property type="protein sequence ID" value="KTR06222.1"/>
    <property type="molecule type" value="Genomic_DNA"/>
</dbReference>
<dbReference type="PROSITE" id="PS51782">
    <property type="entry name" value="LYSM"/>
    <property type="match status" value="1"/>
</dbReference>
<evidence type="ECO:0000259" key="2">
    <source>
        <dbReference type="PROSITE" id="PS51782"/>
    </source>
</evidence>
<name>A0A175RTS6_9HYPH</name>
<gene>
    <name evidence="3" type="ORF">NS365_08330</name>
</gene>
<dbReference type="CDD" id="cd00118">
    <property type="entry name" value="LysM"/>
    <property type="match status" value="1"/>
</dbReference>